<evidence type="ECO:0000256" key="3">
    <source>
        <dbReference type="SAM" id="MobiDB-lite"/>
    </source>
</evidence>
<evidence type="ECO:0000256" key="1">
    <source>
        <dbReference type="ARBA" id="ARBA00022722"/>
    </source>
</evidence>
<dbReference type="GO" id="GO:0003723">
    <property type="term" value="F:RNA binding"/>
    <property type="evidence" value="ECO:0007669"/>
    <property type="project" value="InterPro"/>
</dbReference>
<keyword evidence="5" id="KW-1185">Reference proteome</keyword>
<dbReference type="AlphaFoldDB" id="A0A0F6Z6S4"/>
<keyword evidence="2" id="KW-0378">Hydrolase</keyword>
<dbReference type="Pfam" id="PF00545">
    <property type="entry name" value="Ribonuclease"/>
    <property type="match status" value="1"/>
</dbReference>
<feature type="compositionally biased region" description="Low complexity" evidence="3">
    <location>
        <begin position="33"/>
        <end position="61"/>
    </location>
</feature>
<dbReference type="SUPFAM" id="SSF53933">
    <property type="entry name" value="Microbial ribonucleases"/>
    <property type="match status" value="1"/>
</dbReference>
<organism evidence="4 5">
    <name type="scientific">[Brevibacterium] flavum</name>
    <dbReference type="NCBI Taxonomy" id="92706"/>
    <lineage>
        <taxon>Bacteria</taxon>
        <taxon>Bacillati</taxon>
        <taxon>Actinomycetota</taxon>
        <taxon>Actinomycetes</taxon>
        <taxon>Mycobacteriales</taxon>
        <taxon>Corynebacteriaceae</taxon>
        <taxon>Corynebacterium</taxon>
    </lineage>
</organism>
<protein>
    <submittedName>
        <fullName evidence="4">Ribonuclease</fullName>
    </submittedName>
</protein>
<dbReference type="Gene3D" id="3.10.450.30">
    <property type="entry name" value="Microbial ribonucleases"/>
    <property type="match status" value="1"/>
</dbReference>
<evidence type="ECO:0000256" key="2">
    <source>
        <dbReference type="ARBA" id="ARBA00022801"/>
    </source>
</evidence>
<dbReference type="InterPro" id="IPR016191">
    <property type="entry name" value="Ribonuclease/ribotoxin"/>
</dbReference>
<dbReference type="GO" id="GO:0016787">
    <property type="term" value="F:hydrolase activity"/>
    <property type="evidence" value="ECO:0007669"/>
    <property type="project" value="UniProtKB-KW"/>
</dbReference>
<dbReference type="HOGENOM" id="CLU_112496_0_1_11"/>
<dbReference type="CDD" id="cd00607">
    <property type="entry name" value="RNase_Sa"/>
    <property type="match status" value="1"/>
</dbReference>
<reference evidence="4 5" key="1">
    <citation type="submission" date="2015-04" db="EMBL/GenBank/DDBJ databases">
        <title>Complete Genome Sequence of Brevibacterium flavum ATCC 15168.</title>
        <authorList>
            <person name="Ahn J."/>
            <person name="Park G."/>
            <person name="Jeon W."/>
            <person name="Jang Y."/>
            <person name="Jang M."/>
            <person name="Lee H."/>
            <person name="Lee H."/>
        </authorList>
    </citation>
    <scope>NUCLEOTIDE SEQUENCE [LARGE SCALE GENOMIC DNA]</scope>
    <source>
        <strain evidence="4 5">ATCC 15168</strain>
    </source>
</reference>
<dbReference type="InterPro" id="IPR000026">
    <property type="entry name" value="N1-like"/>
</dbReference>
<evidence type="ECO:0000313" key="4">
    <source>
        <dbReference type="EMBL" id="AKF28035.1"/>
    </source>
</evidence>
<feature type="region of interest" description="Disordered" evidence="3">
    <location>
        <begin position="33"/>
        <end position="79"/>
    </location>
</feature>
<accession>A0A0F6Z6S4</accession>
<keyword evidence="1" id="KW-0540">Nuclease</keyword>
<dbReference type="Proteomes" id="UP000034037">
    <property type="component" value="Chromosome"/>
</dbReference>
<proteinExistence type="predicted"/>
<dbReference type="RefSeq" id="WP_003859561.1">
    <property type="nucleotide sequence ID" value="NZ_CP011309.1"/>
</dbReference>
<dbReference type="PATRIC" id="fig|92706.3.peg.2300"/>
<evidence type="ECO:0000313" key="5">
    <source>
        <dbReference type="Proteomes" id="UP000034037"/>
    </source>
</evidence>
<name>A0A0F6Z6S4_9CORY</name>
<dbReference type="GO" id="GO:0004521">
    <property type="term" value="F:RNA endonuclease activity"/>
    <property type="evidence" value="ECO:0007669"/>
    <property type="project" value="InterPro"/>
</dbReference>
<dbReference type="EMBL" id="CP011309">
    <property type="protein sequence ID" value="AKF28035.1"/>
    <property type="molecule type" value="Genomic_DNA"/>
</dbReference>
<gene>
    <name evidence="4" type="ORF">YH66_10970</name>
</gene>
<sequence>MQNSKKTLGGVLGVIVVLAAAWFGIDLSTSGEATSQASSSATTTTITSSNTPTSESISSNSDLDGDSCSMSELPQEADEVVDDILAGGPFDYPDNDGVRFGNYEGVLPKESSNYYREYTVETPGLSHRGPLRIVTGGSNPTDPEVWYYTSDHYETFCAITDAEN</sequence>
<dbReference type="GeneID" id="1020222"/>